<sequence length="206" mass="22611">MEVRVITGQSENTELLTKMYQLRAKIFSKRLGWSVNADHGIERDEFDTFKARYILVTSDKHVVGCARFLDFSQSTMVASHFADLLDSSAPICTRAAVESSRFCIDTEALRFKSGDASGRKATGLLISAMIGWAALHRYKAIVTVTDVGIERLLRRLNVPFERLGRPRRIEQTMAVVGQVDIAAAQAHPIKAAALDARAIGSVSASA</sequence>
<dbReference type="InterPro" id="IPR001690">
    <property type="entry name" value="Autoind_synthase"/>
</dbReference>
<evidence type="ECO:0000256" key="3">
    <source>
        <dbReference type="ARBA" id="ARBA00022679"/>
    </source>
</evidence>
<dbReference type="GO" id="GO:0007165">
    <property type="term" value="P:signal transduction"/>
    <property type="evidence" value="ECO:0007669"/>
    <property type="project" value="TreeGrafter"/>
</dbReference>
<dbReference type="OrthoDB" id="6169313at2"/>
<evidence type="ECO:0000313" key="10">
    <source>
        <dbReference type="Proteomes" id="UP000199495"/>
    </source>
</evidence>
<dbReference type="PANTHER" id="PTHR39322:SF1">
    <property type="entry name" value="ISOVALERYL-HOMOSERINE LACTONE SYNTHASE"/>
    <property type="match status" value="1"/>
</dbReference>
<dbReference type="PANTHER" id="PTHR39322">
    <property type="entry name" value="ACYL-HOMOSERINE-LACTONE SYNTHASE"/>
    <property type="match status" value="1"/>
</dbReference>
<evidence type="ECO:0000256" key="2">
    <source>
        <dbReference type="ARBA" id="ARBA00022654"/>
    </source>
</evidence>
<dbReference type="PROSITE" id="PS51187">
    <property type="entry name" value="AUTOINDUCER_SYNTH_2"/>
    <property type="match status" value="1"/>
</dbReference>
<evidence type="ECO:0000256" key="4">
    <source>
        <dbReference type="ARBA" id="ARBA00022691"/>
    </source>
</evidence>
<dbReference type="Proteomes" id="UP000199495">
    <property type="component" value="Unassembled WGS sequence"/>
</dbReference>
<protein>
    <recommendedName>
        <fullName evidence="1 8">Acyl-homoserine-lactone synthase</fullName>
        <ecNumber evidence="1 8">2.3.1.184</ecNumber>
    </recommendedName>
    <alternativeName>
        <fullName evidence="8">Autoinducer synthesis protein</fullName>
    </alternativeName>
</protein>
<keyword evidence="4 8" id="KW-0949">S-adenosyl-L-methionine</keyword>
<keyword evidence="2 7" id="KW-0673">Quorum sensing</keyword>
<dbReference type="GO" id="GO:0009372">
    <property type="term" value="P:quorum sensing"/>
    <property type="evidence" value="ECO:0007669"/>
    <property type="project" value="UniProtKB-UniRule"/>
</dbReference>
<dbReference type="AlphaFoldDB" id="A0A1G8A0R9"/>
<reference evidence="9 10" key="1">
    <citation type="submission" date="2016-10" db="EMBL/GenBank/DDBJ databases">
        <authorList>
            <person name="de Groot N.N."/>
        </authorList>
    </citation>
    <scope>NUCLEOTIDE SEQUENCE [LARGE SCALE GENOMIC DNA]</scope>
    <source>
        <strain evidence="9 10">CGMCC 1.10267</strain>
    </source>
</reference>
<evidence type="ECO:0000256" key="1">
    <source>
        <dbReference type="ARBA" id="ARBA00012340"/>
    </source>
</evidence>
<proteinExistence type="inferred from homology"/>
<organism evidence="9 10">
    <name type="scientific">Pelagibacterium luteolum</name>
    <dbReference type="NCBI Taxonomy" id="440168"/>
    <lineage>
        <taxon>Bacteria</taxon>
        <taxon>Pseudomonadati</taxon>
        <taxon>Pseudomonadota</taxon>
        <taxon>Alphaproteobacteria</taxon>
        <taxon>Hyphomicrobiales</taxon>
        <taxon>Devosiaceae</taxon>
        <taxon>Pelagibacterium</taxon>
    </lineage>
</organism>
<dbReference type="PRINTS" id="PR01549">
    <property type="entry name" value="AUTOINDCRSYN"/>
</dbReference>
<dbReference type="InterPro" id="IPR018311">
    <property type="entry name" value="Autoind_synth_CS"/>
</dbReference>
<dbReference type="PROSITE" id="PS00949">
    <property type="entry name" value="AUTOINDUCER_SYNTH_1"/>
    <property type="match status" value="1"/>
</dbReference>
<evidence type="ECO:0000313" key="9">
    <source>
        <dbReference type="EMBL" id="SDH14040.1"/>
    </source>
</evidence>
<keyword evidence="5 7" id="KW-0071">Autoinducer synthesis</keyword>
<dbReference type="EMBL" id="FNCS01000024">
    <property type="protein sequence ID" value="SDH14040.1"/>
    <property type="molecule type" value="Genomic_DNA"/>
</dbReference>
<evidence type="ECO:0000256" key="6">
    <source>
        <dbReference type="ARBA" id="ARBA00048576"/>
    </source>
</evidence>
<evidence type="ECO:0000256" key="8">
    <source>
        <dbReference type="RuleBase" id="RU361135"/>
    </source>
</evidence>
<dbReference type="Gene3D" id="3.40.630.30">
    <property type="match status" value="1"/>
</dbReference>
<dbReference type="GO" id="GO:0061579">
    <property type="term" value="F:N-acyl homoserine lactone synthase activity"/>
    <property type="evidence" value="ECO:0007669"/>
    <property type="project" value="UniProtKB-UniRule"/>
</dbReference>
<name>A0A1G8A0R9_9HYPH</name>
<comment type="catalytic activity">
    <reaction evidence="6 8">
        <text>a fatty acyl-[ACP] + S-adenosyl-L-methionine = an N-acyl-L-homoserine lactone + S-methyl-5'-thioadenosine + holo-[ACP] + H(+)</text>
        <dbReference type="Rhea" id="RHEA:10096"/>
        <dbReference type="Rhea" id="RHEA-COMP:9685"/>
        <dbReference type="Rhea" id="RHEA-COMP:14125"/>
        <dbReference type="ChEBI" id="CHEBI:15378"/>
        <dbReference type="ChEBI" id="CHEBI:17509"/>
        <dbReference type="ChEBI" id="CHEBI:55474"/>
        <dbReference type="ChEBI" id="CHEBI:59789"/>
        <dbReference type="ChEBI" id="CHEBI:64479"/>
        <dbReference type="ChEBI" id="CHEBI:138651"/>
        <dbReference type="EC" id="2.3.1.184"/>
    </reaction>
</comment>
<keyword evidence="3 8" id="KW-0808">Transferase</keyword>
<evidence type="ECO:0000256" key="5">
    <source>
        <dbReference type="ARBA" id="ARBA00022929"/>
    </source>
</evidence>
<dbReference type="RefSeq" id="WP_090599601.1">
    <property type="nucleotide sequence ID" value="NZ_FNCS01000024.1"/>
</dbReference>
<dbReference type="SUPFAM" id="SSF55729">
    <property type="entry name" value="Acyl-CoA N-acyltransferases (Nat)"/>
    <property type="match status" value="1"/>
</dbReference>
<keyword evidence="10" id="KW-1185">Reference proteome</keyword>
<dbReference type="Pfam" id="PF00765">
    <property type="entry name" value="Autoind_synth"/>
    <property type="match status" value="1"/>
</dbReference>
<comment type="similarity">
    <text evidence="7 8">Belongs to the autoinducer synthase family.</text>
</comment>
<dbReference type="EC" id="2.3.1.184" evidence="1 8"/>
<accession>A0A1G8A0R9</accession>
<dbReference type="STRING" id="440168.SAMN04487974_12422"/>
<gene>
    <name evidence="9" type="ORF">SAMN04487974_12422</name>
</gene>
<dbReference type="InterPro" id="IPR016181">
    <property type="entry name" value="Acyl_CoA_acyltransferase"/>
</dbReference>
<evidence type="ECO:0000256" key="7">
    <source>
        <dbReference type="PROSITE-ProRule" id="PRU00533"/>
    </source>
</evidence>